<gene>
    <name evidence="2" type="ORF">AB1Y20_016114</name>
</gene>
<evidence type="ECO:0000313" key="2">
    <source>
        <dbReference type="EMBL" id="KAL1527449.1"/>
    </source>
</evidence>
<dbReference type="AlphaFoldDB" id="A0AB34K0E2"/>
<evidence type="ECO:0000256" key="1">
    <source>
        <dbReference type="SAM" id="MobiDB-lite"/>
    </source>
</evidence>
<accession>A0AB34K0E2</accession>
<dbReference type="EMBL" id="JBGBPQ010000003">
    <property type="protein sequence ID" value="KAL1527449.1"/>
    <property type="molecule type" value="Genomic_DNA"/>
</dbReference>
<dbReference type="Proteomes" id="UP001515480">
    <property type="component" value="Unassembled WGS sequence"/>
</dbReference>
<proteinExistence type="predicted"/>
<keyword evidence="3" id="KW-1185">Reference proteome</keyword>
<reference evidence="2 3" key="1">
    <citation type="journal article" date="2024" name="Science">
        <title>Giant polyketide synthase enzymes in the biosynthesis of giant marine polyether toxins.</title>
        <authorList>
            <person name="Fallon T.R."/>
            <person name="Shende V.V."/>
            <person name="Wierzbicki I.H."/>
            <person name="Pendleton A.L."/>
            <person name="Watervoot N.F."/>
            <person name="Auber R.P."/>
            <person name="Gonzalez D.J."/>
            <person name="Wisecaver J.H."/>
            <person name="Moore B.S."/>
        </authorList>
    </citation>
    <scope>NUCLEOTIDE SEQUENCE [LARGE SCALE GENOMIC DNA]</scope>
    <source>
        <strain evidence="2 3">12B1</strain>
    </source>
</reference>
<protein>
    <submittedName>
        <fullName evidence="2">Uncharacterized protein</fullName>
    </submittedName>
</protein>
<feature type="compositionally biased region" description="Basic and acidic residues" evidence="1">
    <location>
        <begin position="60"/>
        <end position="77"/>
    </location>
</feature>
<comment type="caution">
    <text evidence="2">The sequence shown here is derived from an EMBL/GenBank/DDBJ whole genome shotgun (WGS) entry which is preliminary data.</text>
</comment>
<evidence type="ECO:0000313" key="3">
    <source>
        <dbReference type="Proteomes" id="UP001515480"/>
    </source>
</evidence>
<feature type="region of interest" description="Disordered" evidence="1">
    <location>
        <begin position="54"/>
        <end position="80"/>
    </location>
</feature>
<sequence length="127" mass="14029">MQKRTWYLTPLNDSNHPPHSNWSPYEGLAVYARPRIEAAQVVRVEVVNWVGREVPEEETERVPTDRAARAVEAKGRGDSATGPWAVGLATLVVGAPEVEETVVPREAHNETTRMRCNAQSAMSPGKV</sequence>
<name>A0AB34K0E2_PRYPA</name>
<organism evidence="2 3">
    <name type="scientific">Prymnesium parvum</name>
    <name type="common">Toxic golden alga</name>
    <dbReference type="NCBI Taxonomy" id="97485"/>
    <lineage>
        <taxon>Eukaryota</taxon>
        <taxon>Haptista</taxon>
        <taxon>Haptophyta</taxon>
        <taxon>Prymnesiophyceae</taxon>
        <taxon>Prymnesiales</taxon>
        <taxon>Prymnesiaceae</taxon>
        <taxon>Prymnesium</taxon>
    </lineage>
</organism>